<keyword evidence="2" id="KW-0378">Hydrolase</keyword>
<dbReference type="PROSITE" id="PS51318">
    <property type="entry name" value="TAT"/>
    <property type="match status" value="1"/>
</dbReference>
<organism evidence="2 3">
    <name type="scientific">Pseudohongiella spirulinae</name>
    <dbReference type="NCBI Taxonomy" id="1249552"/>
    <lineage>
        <taxon>Bacteria</taxon>
        <taxon>Pseudomonadati</taxon>
        <taxon>Pseudomonadota</taxon>
        <taxon>Gammaproteobacteria</taxon>
        <taxon>Pseudomonadales</taxon>
        <taxon>Pseudohongiellaceae</taxon>
        <taxon>Pseudohongiella</taxon>
    </lineage>
</organism>
<accession>A0A0S2KH63</accession>
<gene>
    <name evidence="2" type="ORF">PS2015_3015</name>
</gene>
<dbReference type="Proteomes" id="UP000065641">
    <property type="component" value="Chromosome"/>
</dbReference>
<evidence type="ECO:0000259" key="1">
    <source>
        <dbReference type="Pfam" id="PF01738"/>
    </source>
</evidence>
<dbReference type="Pfam" id="PF01738">
    <property type="entry name" value="DLH"/>
    <property type="match status" value="1"/>
</dbReference>
<dbReference type="SUPFAM" id="SSF53474">
    <property type="entry name" value="alpha/beta-Hydrolases"/>
    <property type="match status" value="1"/>
</dbReference>
<evidence type="ECO:0000313" key="3">
    <source>
        <dbReference type="Proteomes" id="UP000065641"/>
    </source>
</evidence>
<dbReference type="PANTHER" id="PTHR46623:SF10">
    <property type="entry name" value="CARBOXYMETHYLENEBUTENOLIDASE HOMOLOG"/>
    <property type="match status" value="1"/>
</dbReference>
<dbReference type="InterPro" id="IPR051049">
    <property type="entry name" value="Dienelactone_hydrolase-like"/>
</dbReference>
<dbReference type="GO" id="GO:0016787">
    <property type="term" value="F:hydrolase activity"/>
    <property type="evidence" value="ECO:0007669"/>
    <property type="project" value="UniProtKB-KW"/>
</dbReference>
<dbReference type="InterPro" id="IPR002925">
    <property type="entry name" value="Dienelactn_hydro"/>
</dbReference>
<dbReference type="PATRIC" id="fig|1249552.3.peg.3046"/>
<proteinExistence type="predicted"/>
<dbReference type="EMBL" id="CP013189">
    <property type="protein sequence ID" value="ALO47640.1"/>
    <property type="molecule type" value="Genomic_DNA"/>
</dbReference>
<sequence>MCDQHTLEDDIEFLKKSGQLSRRQFGKLTAGAAAMAILPPVANAQDVMEMDVTITTPDGVADCYFVHPMGRRAPAVLMWPDILGLRPAFREMGKRLAQSGYAVLVVNPFYRSAPSPVVPEGASFQDPDIRSIVMPMAGQLNARTHVSDAQAFVSWLDQQGPVDTNRKIGTMGYCMGGPIVMRTAAALPERIGAGGSFHGGGLTTDNPDSPHLGIPQMDAHMLIAVAANDDERDPESKEILRAAFAAANVPAEVEVYEGAMHGWCVIDSAVYHEEQAERAWGRMLAIFETAL</sequence>
<dbReference type="InterPro" id="IPR006311">
    <property type="entry name" value="TAT_signal"/>
</dbReference>
<dbReference type="AlphaFoldDB" id="A0A0S2KH63"/>
<dbReference type="RefSeq" id="WP_058023014.1">
    <property type="nucleotide sequence ID" value="NZ_CP013189.1"/>
</dbReference>
<protein>
    <submittedName>
        <fullName evidence="2">Putative hydrolase</fullName>
    </submittedName>
</protein>
<name>A0A0S2KH63_9GAMM</name>
<dbReference type="Gene3D" id="3.40.50.1820">
    <property type="entry name" value="alpha/beta hydrolase"/>
    <property type="match status" value="1"/>
</dbReference>
<dbReference type="InterPro" id="IPR029058">
    <property type="entry name" value="AB_hydrolase_fold"/>
</dbReference>
<keyword evidence="3" id="KW-1185">Reference proteome</keyword>
<dbReference type="OrthoDB" id="9787933at2"/>
<evidence type="ECO:0000313" key="2">
    <source>
        <dbReference type="EMBL" id="ALO47640.1"/>
    </source>
</evidence>
<reference evidence="2 3" key="1">
    <citation type="submission" date="2015-11" db="EMBL/GenBank/DDBJ databases">
        <authorList>
            <person name="Zhang Y."/>
            <person name="Guo Z."/>
        </authorList>
    </citation>
    <scope>NUCLEOTIDE SEQUENCE [LARGE SCALE GENOMIC DNA]</scope>
    <source>
        <strain evidence="2 3">KCTC 32221</strain>
    </source>
</reference>
<feature type="domain" description="Dienelactone hydrolase" evidence="1">
    <location>
        <begin position="63"/>
        <end position="290"/>
    </location>
</feature>
<dbReference type="PANTHER" id="PTHR46623">
    <property type="entry name" value="CARBOXYMETHYLENEBUTENOLIDASE-RELATED"/>
    <property type="match status" value="1"/>
</dbReference>
<dbReference type="KEGG" id="pspi:PS2015_3015"/>